<dbReference type="Proteomes" id="UP000236047">
    <property type="component" value="Unassembled WGS sequence"/>
</dbReference>
<gene>
    <name evidence="1" type="ORF">AOB60_10180</name>
</gene>
<keyword evidence="2" id="KW-1185">Reference proteome</keyword>
<comment type="caution">
    <text evidence="1">The sequence shown here is derived from an EMBL/GenBank/DDBJ whole genome shotgun (WGS) entry which is preliminary data.</text>
</comment>
<dbReference type="EMBL" id="LJSN01000002">
    <property type="protein sequence ID" value="PNE41088.1"/>
    <property type="molecule type" value="Genomic_DNA"/>
</dbReference>
<evidence type="ECO:0000313" key="2">
    <source>
        <dbReference type="Proteomes" id="UP000236047"/>
    </source>
</evidence>
<protein>
    <submittedName>
        <fullName evidence="1">Uncharacterized protein</fullName>
    </submittedName>
</protein>
<name>A0A2N8PJC1_STRNR</name>
<accession>A0A2N8PJC1</accession>
<sequence>MEKLYRAVTLVGPETVSVAASAICDQLDDHLQTLTRNIASQADTSSWEQEDAILWTAREAMFGMYTVAARSYWERPPA</sequence>
<organism evidence="1 2">
    <name type="scientific">Streptomyces noursei</name>
    <name type="common">Streptomyces albulus</name>
    <dbReference type="NCBI Taxonomy" id="1971"/>
    <lineage>
        <taxon>Bacteria</taxon>
        <taxon>Bacillati</taxon>
        <taxon>Actinomycetota</taxon>
        <taxon>Actinomycetes</taxon>
        <taxon>Kitasatosporales</taxon>
        <taxon>Streptomycetaceae</taxon>
        <taxon>Streptomyces</taxon>
    </lineage>
</organism>
<proteinExistence type="predicted"/>
<dbReference type="AlphaFoldDB" id="A0A2N8PJC1"/>
<evidence type="ECO:0000313" key="1">
    <source>
        <dbReference type="EMBL" id="PNE41088.1"/>
    </source>
</evidence>
<reference evidence="2" key="1">
    <citation type="submission" date="2015-09" db="EMBL/GenBank/DDBJ databases">
        <authorList>
            <person name="Graham D.E."/>
            <person name="Mahan K.M."/>
            <person name="Klingeman D.M."/>
            <person name="Fida T."/>
            <person name="Giannone R.J."/>
            <person name="Hettich R.L."/>
            <person name="Parry R.J."/>
            <person name="Spain J.C."/>
        </authorList>
    </citation>
    <scope>NUCLEOTIDE SEQUENCE [LARGE SCALE GENOMIC DNA]</scope>
    <source>
        <strain evidence="2">JCM 4701</strain>
    </source>
</reference>